<dbReference type="EMBL" id="JBGLYH010000032">
    <property type="protein sequence ID" value="MEZ7197413.1"/>
    <property type="molecule type" value="Genomic_DNA"/>
</dbReference>
<dbReference type="Gene3D" id="2.30.40.10">
    <property type="entry name" value="Urease, subunit C, domain 1"/>
    <property type="match status" value="2"/>
</dbReference>
<dbReference type="PANTHER" id="PTHR43135">
    <property type="entry name" value="ALPHA-D-RIBOSE 1-METHYLPHOSPHONATE 5-TRIPHOSPHATE DIPHOSPHATASE"/>
    <property type="match status" value="1"/>
</dbReference>
<dbReference type="InterPro" id="IPR011059">
    <property type="entry name" value="Metal-dep_hydrolase_composite"/>
</dbReference>
<dbReference type="PANTHER" id="PTHR43135:SF3">
    <property type="entry name" value="ALPHA-D-RIBOSE 1-METHYLPHOSPHONATE 5-TRIPHOSPHATE DIPHOSPHATASE"/>
    <property type="match status" value="1"/>
</dbReference>
<dbReference type="SUPFAM" id="SSF51338">
    <property type="entry name" value="Composite domain of metallo-dependent hydrolases"/>
    <property type="match status" value="1"/>
</dbReference>
<protein>
    <submittedName>
        <fullName evidence="2">Alpha-D-ribose 1-methylphosphonate 5-triphosphate diphosphatase</fullName>
        <ecNumber evidence="2">3.6.1.63</ecNumber>
    </submittedName>
</protein>
<dbReference type="InterPro" id="IPR013108">
    <property type="entry name" value="Amidohydro_3"/>
</dbReference>
<gene>
    <name evidence="2" type="ORF">AB6M95_11675</name>
</gene>
<feature type="domain" description="Amidohydrolase 3" evidence="1">
    <location>
        <begin position="170"/>
        <end position="357"/>
    </location>
</feature>
<dbReference type="Proteomes" id="UP001568698">
    <property type="component" value="Unassembled WGS sequence"/>
</dbReference>
<evidence type="ECO:0000313" key="2">
    <source>
        <dbReference type="EMBL" id="MEZ7197413.1"/>
    </source>
</evidence>
<dbReference type="NCBIfam" id="NF011981">
    <property type="entry name" value="PRK15446.1-2"/>
    <property type="match status" value="1"/>
</dbReference>
<evidence type="ECO:0000259" key="1">
    <source>
        <dbReference type="Pfam" id="PF07969"/>
    </source>
</evidence>
<keyword evidence="3" id="KW-1185">Reference proteome</keyword>
<dbReference type="EC" id="3.6.1.63" evidence="2"/>
<dbReference type="NCBIfam" id="NF011984">
    <property type="entry name" value="PRK15446.1-5"/>
    <property type="match status" value="1"/>
</dbReference>
<keyword evidence="2" id="KW-0378">Hydrolase</keyword>
<dbReference type="SUPFAM" id="SSF51556">
    <property type="entry name" value="Metallo-dependent hydrolases"/>
    <property type="match status" value="1"/>
</dbReference>
<dbReference type="Gene3D" id="3.20.20.140">
    <property type="entry name" value="Metal-dependent hydrolases"/>
    <property type="match status" value="1"/>
</dbReference>
<dbReference type="CDD" id="cd01306">
    <property type="entry name" value="PhnM"/>
    <property type="match status" value="1"/>
</dbReference>
<dbReference type="InterPro" id="IPR012696">
    <property type="entry name" value="PhnM"/>
</dbReference>
<organism evidence="2 3">
    <name type="scientific">Pseudodesulfovibrio karagichevae</name>
    <dbReference type="NCBI Taxonomy" id="3239305"/>
    <lineage>
        <taxon>Bacteria</taxon>
        <taxon>Pseudomonadati</taxon>
        <taxon>Thermodesulfobacteriota</taxon>
        <taxon>Desulfovibrionia</taxon>
        <taxon>Desulfovibrionales</taxon>
        <taxon>Desulfovibrionaceae</taxon>
    </lineage>
</organism>
<name>A0ABV4K6G2_9BACT</name>
<dbReference type="PIRSF" id="PIRSF038971">
    <property type="entry name" value="PhnM"/>
    <property type="match status" value="1"/>
</dbReference>
<dbReference type="InterPro" id="IPR051781">
    <property type="entry name" value="Metallo-dep_Hydrolase"/>
</dbReference>
<dbReference type="NCBIfam" id="TIGR02318">
    <property type="entry name" value="phosphono_phnM"/>
    <property type="match status" value="1"/>
</dbReference>
<dbReference type="GO" id="GO:0016787">
    <property type="term" value="F:hydrolase activity"/>
    <property type="evidence" value="ECO:0007669"/>
    <property type="project" value="UniProtKB-KW"/>
</dbReference>
<accession>A0ABV4K6G2</accession>
<comment type="caution">
    <text evidence="2">The sequence shown here is derived from an EMBL/GenBank/DDBJ whole genome shotgun (WGS) entry which is preliminary data.</text>
</comment>
<sequence>MTKDRILKNARIVLRDEVVTGSVRVADGIIQSIDHGPCNATGAEDLNNDYLLPGFVELHTDNLEQELEPRPGVFWPDPIGAVLAHDNTMAGAGVTTVLDAVSLGEYHDGPNRSEMMAMSLRALGRARATGVLRADHRLHLRCEFSDPKVLDMLLPHIDDPELMLVSLMDHTPGQRQFTDTDKYRKYYKKGWSDEEFAEIANRLRATQEACAADNRLSIVALCRERHLPMASHDDTLAEHVAQAVAEGIAISEFPTTVEAARLAREAGIRIVMGGPNLVRGGSHSGNVSARHLAEAGLLDIISSDYVPGSLVAGAFALHRRLGFSLPEAVARISANPAQAVGLSDRGSIACGLRADLVRVREIEGVPAVLRTWAVGCSGTLEITTKNAA</sequence>
<proteinExistence type="predicted"/>
<evidence type="ECO:0000313" key="3">
    <source>
        <dbReference type="Proteomes" id="UP001568698"/>
    </source>
</evidence>
<dbReference type="InterPro" id="IPR032466">
    <property type="entry name" value="Metal_Hydrolase"/>
</dbReference>
<dbReference type="Pfam" id="PF07969">
    <property type="entry name" value="Amidohydro_3"/>
    <property type="match status" value="1"/>
</dbReference>
<dbReference type="RefSeq" id="WP_371386930.1">
    <property type="nucleotide sequence ID" value="NZ_JBGLYH010000032.1"/>
</dbReference>
<dbReference type="NCBIfam" id="NF011990">
    <property type="entry name" value="PRK15446.2-6"/>
    <property type="match status" value="1"/>
</dbReference>
<dbReference type="NCBIfam" id="NF011987">
    <property type="entry name" value="PRK15446.2-3"/>
    <property type="match status" value="1"/>
</dbReference>
<reference evidence="2 3" key="1">
    <citation type="submission" date="2024-08" db="EMBL/GenBank/DDBJ databases">
        <title>Sulfate-reducing bacteria isolated from formation water of the oil field in Kazakhstan and description of Pseudodesulfovibrio sp.</title>
        <authorList>
            <person name="Bidzhieva S.K."/>
            <person name="Tourova T.P."/>
            <person name="Grouzdev D.S."/>
            <person name="Beletsky A.V."/>
            <person name="Sokolova D.S."/>
            <person name="Samigullina S.R."/>
            <person name="Poltaraus A.B."/>
            <person name="Avtukh A.N."/>
            <person name="Tereshina V.M."/>
            <person name="Zhaparov N.S."/>
            <person name="Mardanov A.V."/>
            <person name="Nazina T.N."/>
        </authorList>
    </citation>
    <scope>NUCLEOTIDE SEQUENCE [LARGE SCALE GENOMIC DNA]</scope>
    <source>
        <strain evidence="2 3">9FUS</strain>
    </source>
</reference>